<accession>A0ABP6NPS6</accession>
<evidence type="ECO:0000313" key="5">
    <source>
        <dbReference type="Proteomes" id="UP001500320"/>
    </source>
</evidence>
<dbReference type="PANTHER" id="PTHR34216:SF11">
    <property type="entry name" value="CHITOOLIGOSACCHARIDE DEACETYLASE"/>
    <property type="match status" value="1"/>
</dbReference>
<dbReference type="EMBL" id="BAAAUT010000049">
    <property type="protein sequence ID" value="GAA3154911.1"/>
    <property type="molecule type" value="Genomic_DNA"/>
</dbReference>
<evidence type="ECO:0000313" key="4">
    <source>
        <dbReference type="EMBL" id="GAA3154911.1"/>
    </source>
</evidence>
<dbReference type="InterPro" id="IPR051398">
    <property type="entry name" value="Polysacch_Deacetylase"/>
</dbReference>
<gene>
    <name evidence="4" type="ORF">GCM10010466_52330</name>
</gene>
<comment type="caution">
    <text evidence="4">The sequence shown here is derived from an EMBL/GenBank/DDBJ whole genome shotgun (WGS) entry which is preliminary data.</text>
</comment>
<feature type="signal peptide" evidence="2">
    <location>
        <begin position="1"/>
        <end position="30"/>
    </location>
</feature>
<feature type="chain" id="PRO_5045320695" description="NodB homology domain-containing protein" evidence="2">
    <location>
        <begin position="31"/>
        <end position="272"/>
    </location>
</feature>
<name>A0ABP6NPS6_9ACTN</name>
<dbReference type="PANTHER" id="PTHR34216">
    <property type="match status" value="1"/>
</dbReference>
<feature type="domain" description="NodB homology" evidence="3">
    <location>
        <begin position="40"/>
        <end position="256"/>
    </location>
</feature>
<proteinExistence type="predicted"/>
<organism evidence="4 5">
    <name type="scientific">Planomonospora alba</name>
    <dbReference type="NCBI Taxonomy" id="161354"/>
    <lineage>
        <taxon>Bacteria</taxon>
        <taxon>Bacillati</taxon>
        <taxon>Actinomycetota</taxon>
        <taxon>Actinomycetes</taxon>
        <taxon>Streptosporangiales</taxon>
        <taxon>Streptosporangiaceae</taxon>
        <taxon>Planomonospora</taxon>
    </lineage>
</organism>
<reference evidence="5" key="1">
    <citation type="journal article" date="2019" name="Int. J. Syst. Evol. Microbiol.">
        <title>The Global Catalogue of Microorganisms (GCM) 10K type strain sequencing project: providing services to taxonomists for standard genome sequencing and annotation.</title>
        <authorList>
            <consortium name="The Broad Institute Genomics Platform"/>
            <consortium name="The Broad Institute Genome Sequencing Center for Infectious Disease"/>
            <person name="Wu L."/>
            <person name="Ma J."/>
        </authorList>
    </citation>
    <scope>NUCLEOTIDE SEQUENCE [LARGE SCALE GENOMIC DNA]</scope>
    <source>
        <strain evidence="5">JCM 9373</strain>
    </source>
</reference>
<protein>
    <recommendedName>
        <fullName evidence="3">NodB homology domain-containing protein</fullName>
    </recommendedName>
</protein>
<keyword evidence="1 2" id="KW-0732">Signal</keyword>
<keyword evidence="5" id="KW-1185">Reference proteome</keyword>
<dbReference type="SUPFAM" id="SSF88713">
    <property type="entry name" value="Glycoside hydrolase/deacetylase"/>
    <property type="match status" value="1"/>
</dbReference>
<dbReference type="CDD" id="cd10967">
    <property type="entry name" value="CE4_GLA_like_6s"/>
    <property type="match status" value="1"/>
</dbReference>
<evidence type="ECO:0000256" key="1">
    <source>
        <dbReference type="ARBA" id="ARBA00022729"/>
    </source>
</evidence>
<dbReference type="Pfam" id="PF01522">
    <property type="entry name" value="Polysacc_deac_1"/>
    <property type="match status" value="1"/>
</dbReference>
<dbReference type="InterPro" id="IPR011330">
    <property type="entry name" value="Glyco_hydro/deAcase_b/a-brl"/>
</dbReference>
<evidence type="ECO:0000259" key="3">
    <source>
        <dbReference type="PROSITE" id="PS51677"/>
    </source>
</evidence>
<sequence>MKTSARLKASLAILTALALPALSGAPAAAAAPKKPVKPRTIVALTFDDGDATHVAAARMLQRHGMRGTFYVNSRTIGDDGKLTERQLTALARAGHEIGGHTLNHVRLDELLPDEQRTQICEDRRALMRMGHRVTTLAYPFGAVNADAERTARLCGYNAARTTAGLRQWGCRTCPAAETLPPADPWAVRAPGSVREDTPVRHLKQQVLNAEKAGGGLVPLVFHLVCDDCGLYSTTPERLEEFLGWLQARGSRGTVVKTMAEAVGGKVRPLPAG</sequence>
<dbReference type="InterPro" id="IPR002509">
    <property type="entry name" value="NODB_dom"/>
</dbReference>
<dbReference type="PROSITE" id="PS51677">
    <property type="entry name" value="NODB"/>
    <property type="match status" value="1"/>
</dbReference>
<evidence type="ECO:0000256" key="2">
    <source>
        <dbReference type="SAM" id="SignalP"/>
    </source>
</evidence>
<dbReference type="Gene3D" id="3.20.20.370">
    <property type="entry name" value="Glycoside hydrolase/deacetylase"/>
    <property type="match status" value="1"/>
</dbReference>
<dbReference type="Proteomes" id="UP001500320">
    <property type="component" value="Unassembled WGS sequence"/>
</dbReference>
<dbReference type="RefSeq" id="WP_344863930.1">
    <property type="nucleotide sequence ID" value="NZ_BAAAUT010000049.1"/>
</dbReference>